<dbReference type="AlphaFoldDB" id="A0A2M7FZ34"/>
<dbReference type="Gene3D" id="3.30.750.80">
    <property type="entry name" value="RNA methyltransferase domain (HRMD) like"/>
    <property type="match status" value="1"/>
</dbReference>
<dbReference type="Gene3D" id="3.40.50.150">
    <property type="entry name" value="Vaccinia Virus protein VP39"/>
    <property type="match status" value="1"/>
</dbReference>
<evidence type="ECO:0000259" key="4">
    <source>
        <dbReference type="Pfam" id="PF10672"/>
    </source>
</evidence>
<dbReference type="EMBL" id="PFFQ01000059">
    <property type="protein sequence ID" value="PIW14607.1"/>
    <property type="molecule type" value="Genomic_DNA"/>
</dbReference>
<dbReference type="Proteomes" id="UP000231019">
    <property type="component" value="Unassembled WGS sequence"/>
</dbReference>
<evidence type="ECO:0000256" key="2">
    <source>
        <dbReference type="ARBA" id="ARBA00022679"/>
    </source>
</evidence>
<evidence type="ECO:0000313" key="6">
    <source>
        <dbReference type="Proteomes" id="UP000231019"/>
    </source>
</evidence>
<keyword evidence="3" id="KW-0949">S-adenosyl-L-methionine</keyword>
<proteinExistence type="predicted"/>
<accession>A0A2M7FZ34</accession>
<gene>
    <name evidence="5" type="ORF">COW36_21460</name>
</gene>
<dbReference type="InterPro" id="IPR029063">
    <property type="entry name" value="SAM-dependent_MTases_sf"/>
</dbReference>
<evidence type="ECO:0000313" key="5">
    <source>
        <dbReference type="EMBL" id="PIW14607.1"/>
    </source>
</evidence>
<organism evidence="5 6">
    <name type="scientific">bacterium (Candidatus Blackallbacteria) CG17_big_fil_post_rev_8_21_14_2_50_48_46</name>
    <dbReference type="NCBI Taxonomy" id="2014261"/>
    <lineage>
        <taxon>Bacteria</taxon>
        <taxon>Candidatus Blackallbacteria</taxon>
    </lineage>
</organism>
<dbReference type="Pfam" id="PF10672">
    <property type="entry name" value="Methyltrans_SAM"/>
    <property type="match status" value="1"/>
</dbReference>
<feature type="domain" description="S-adenosylmethionine-dependent methyltransferase" evidence="4">
    <location>
        <begin position="65"/>
        <end position="327"/>
    </location>
</feature>
<dbReference type="InterPro" id="IPR019614">
    <property type="entry name" value="SAM-dep_methyl-trfase"/>
</dbReference>
<dbReference type="CDD" id="cd02440">
    <property type="entry name" value="AdoMet_MTases"/>
    <property type="match status" value="1"/>
</dbReference>
<name>A0A2M7FZ34_9BACT</name>
<dbReference type="GO" id="GO:0008168">
    <property type="term" value="F:methyltransferase activity"/>
    <property type="evidence" value="ECO:0007669"/>
    <property type="project" value="UniProtKB-KW"/>
</dbReference>
<dbReference type="PANTHER" id="PTHR43042">
    <property type="entry name" value="SAM-DEPENDENT METHYLTRANSFERASE"/>
    <property type="match status" value="1"/>
</dbReference>
<evidence type="ECO:0000256" key="1">
    <source>
        <dbReference type="ARBA" id="ARBA00022603"/>
    </source>
</evidence>
<keyword evidence="2 5" id="KW-0808">Transferase</keyword>
<sequence length="335" mass="37736">MPSDLRSALEIALQKRRDLFAFLEKDQTDCYRLFSGSNEGAPGLTVDRYGPQLLIQTFHQGLSPEQLATIEMVSATHFEVQEVVYNDRSAPHSRRQDPVAETNPLTCREMGVRYRVQGKHAGQDPLLFLDLRVGRRYVREYAAGLEVLNLFAYTCGLGLCATMGGAREVWNVDFAARNLAVGRENARLNHLPAENLHFVQSDFFTAVKQWAGLPVSFRRQKGQKPRSYLHFEPRQFDFVCLDPPRWAKSPFGTVDLVRDYPSVFKPALLATRSGGTLLCTNNVADVSREAWEAVLWRCAEKAGRPLASLEWLLPEADFPSRDGQPPLKIALMKVA</sequence>
<protein>
    <submittedName>
        <fullName evidence="5">SAM-dependent methyltransferase</fullName>
    </submittedName>
</protein>
<keyword evidence="1 5" id="KW-0489">Methyltransferase</keyword>
<comment type="caution">
    <text evidence="5">The sequence shown here is derived from an EMBL/GenBank/DDBJ whole genome shotgun (WGS) entry which is preliminary data.</text>
</comment>
<evidence type="ECO:0000256" key="3">
    <source>
        <dbReference type="ARBA" id="ARBA00022691"/>
    </source>
</evidence>
<reference evidence="5 6" key="1">
    <citation type="submission" date="2017-09" db="EMBL/GenBank/DDBJ databases">
        <title>Depth-based differentiation of microbial function through sediment-hosted aquifers and enrichment of novel symbionts in the deep terrestrial subsurface.</title>
        <authorList>
            <person name="Probst A.J."/>
            <person name="Ladd B."/>
            <person name="Jarett J.K."/>
            <person name="Geller-Mcgrath D.E."/>
            <person name="Sieber C.M."/>
            <person name="Emerson J.B."/>
            <person name="Anantharaman K."/>
            <person name="Thomas B.C."/>
            <person name="Malmstrom R."/>
            <person name="Stieglmeier M."/>
            <person name="Klingl A."/>
            <person name="Woyke T."/>
            <person name="Ryan C.M."/>
            <person name="Banfield J.F."/>
        </authorList>
    </citation>
    <scope>NUCLEOTIDE SEQUENCE [LARGE SCALE GENOMIC DNA]</scope>
    <source>
        <strain evidence="5">CG17_big_fil_post_rev_8_21_14_2_50_48_46</strain>
    </source>
</reference>
<dbReference type="PANTHER" id="PTHR43042:SF3">
    <property type="entry name" value="RIBOSOMAL RNA LARGE SUBUNIT METHYLTRANSFERASE YWBD-RELATED"/>
    <property type="match status" value="1"/>
</dbReference>
<dbReference type="SUPFAM" id="SSF53335">
    <property type="entry name" value="S-adenosyl-L-methionine-dependent methyltransferases"/>
    <property type="match status" value="1"/>
</dbReference>
<dbReference type="GO" id="GO:0032259">
    <property type="term" value="P:methylation"/>
    <property type="evidence" value="ECO:0007669"/>
    <property type="project" value="UniProtKB-KW"/>
</dbReference>